<dbReference type="InterPro" id="IPR006664">
    <property type="entry name" value="OMP_bac"/>
</dbReference>
<keyword evidence="6 8" id="KW-0449">Lipoprotein</keyword>
<comment type="subunit">
    <text evidence="8">The Tol-Pal system is composed of five core proteins: the inner membrane proteins TolA, TolQ and TolR, the periplasmic protein TolB and the outer membrane protein Pal. They form a network linking the inner and outer membranes and the peptidoglycan layer.</text>
</comment>
<evidence type="ECO:0000259" key="10">
    <source>
        <dbReference type="PROSITE" id="PS51123"/>
    </source>
</evidence>
<comment type="function">
    <text evidence="8">Part of the Tol-Pal system, which plays a role in outer membrane invagination during cell division and is important for maintaining outer membrane integrity.</text>
</comment>
<keyword evidence="7 8" id="KW-0131">Cell cycle</keyword>
<dbReference type="Pfam" id="PF00691">
    <property type="entry name" value="OmpA"/>
    <property type="match status" value="1"/>
</dbReference>
<proteinExistence type="inferred from homology"/>
<evidence type="ECO:0000313" key="11">
    <source>
        <dbReference type="EMBL" id="MFL1731806.1"/>
    </source>
</evidence>
<organism evidence="11 12">
    <name type="scientific">Moraxella oculi</name>
    <dbReference type="NCBI Taxonomy" id="2940516"/>
    <lineage>
        <taxon>Bacteria</taxon>
        <taxon>Pseudomonadati</taxon>
        <taxon>Pseudomonadota</taxon>
        <taxon>Gammaproteobacteria</taxon>
        <taxon>Moraxellales</taxon>
        <taxon>Moraxellaceae</taxon>
        <taxon>Moraxella</taxon>
    </lineage>
</organism>
<dbReference type="NCBIfam" id="TIGR02802">
    <property type="entry name" value="Pal_lipo"/>
    <property type="match status" value="1"/>
</dbReference>
<comment type="subcellular location">
    <subcellularLocation>
        <location evidence="8">Cell outer membrane</location>
        <topology evidence="8">Lipid-anchor</topology>
    </subcellularLocation>
</comment>
<dbReference type="InterPro" id="IPR014169">
    <property type="entry name" value="Pal_lipo_C"/>
</dbReference>
<dbReference type="HAMAP" id="MF_02204">
    <property type="entry name" value="Pal"/>
    <property type="match status" value="1"/>
</dbReference>
<keyword evidence="4 8" id="KW-0564">Palmitate</keyword>
<feature type="signal peptide" evidence="9">
    <location>
        <begin position="1"/>
        <end position="19"/>
    </location>
</feature>
<gene>
    <name evidence="8 11" type="primary">pal</name>
    <name evidence="11" type="ORF">ACJHVH_02150</name>
</gene>
<evidence type="ECO:0000256" key="2">
    <source>
        <dbReference type="ARBA" id="ARBA00022729"/>
    </source>
</evidence>
<evidence type="ECO:0000313" key="12">
    <source>
        <dbReference type="Proteomes" id="UP001624684"/>
    </source>
</evidence>
<dbReference type="Proteomes" id="UP001624684">
    <property type="component" value="Unassembled WGS sequence"/>
</dbReference>
<evidence type="ECO:0000256" key="9">
    <source>
        <dbReference type="SAM" id="SignalP"/>
    </source>
</evidence>
<evidence type="ECO:0000256" key="4">
    <source>
        <dbReference type="ARBA" id="ARBA00023139"/>
    </source>
</evidence>
<sequence length="180" mass="19759">MLANAKHSLLAIGIILSMAGCVNTQTTQRVLVAPIGVTAHTKHTHHNTVPSISHGKTAITQIQGVVYFDFDSDRITEQAAQILDAQVKFLKTNSIARLIIAGHADERGSREYNISLGKRRAIAVYDYLAKQGVDTANIEIISFGEERPAVIKTGEVNWAKNRRVELIHVYDGKNSTQLSN</sequence>
<dbReference type="EMBL" id="JBJJXE010000002">
    <property type="protein sequence ID" value="MFL1731806.1"/>
    <property type="molecule type" value="Genomic_DNA"/>
</dbReference>
<dbReference type="InterPro" id="IPR050330">
    <property type="entry name" value="Bact_OuterMem_StrucFunc"/>
</dbReference>
<feature type="domain" description="OmpA-like" evidence="10">
    <location>
        <begin position="55"/>
        <end position="172"/>
    </location>
</feature>
<keyword evidence="2 8" id="KW-0732">Signal</keyword>
<evidence type="ECO:0000256" key="5">
    <source>
        <dbReference type="ARBA" id="ARBA00023237"/>
    </source>
</evidence>
<evidence type="ECO:0000256" key="1">
    <source>
        <dbReference type="ARBA" id="ARBA00022618"/>
    </source>
</evidence>
<evidence type="ECO:0000256" key="3">
    <source>
        <dbReference type="ARBA" id="ARBA00023136"/>
    </source>
</evidence>
<dbReference type="PROSITE" id="PS51123">
    <property type="entry name" value="OMPA_2"/>
    <property type="match status" value="1"/>
</dbReference>
<comment type="similarity">
    <text evidence="8">Belongs to the Pal lipoprotein family.</text>
</comment>
<reference evidence="11 12" key="1">
    <citation type="submission" date="2024-11" db="EMBL/GenBank/DDBJ databases">
        <title>First Report of Moraxella oculi in Brazil in an Infectious Bovine Keratoconjunctivitis Outbreak.</title>
        <authorList>
            <person name="Carvalho C.V."/>
            <person name="Domingues R."/>
            <person name="Coutinho C."/>
            <person name="Honorio N.T.B.S."/>
            <person name="Faza D.R.L.R."/>
            <person name="Carvalho W.A."/>
            <person name="Machado A.B.F."/>
            <person name="Martins M.F."/>
            <person name="Gaspar E.B."/>
        </authorList>
    </citation>
    <scope>NUCLEOTIDE SEQUENCE [LARGE SCALE GENOMIC DNA]</scope>
    <source>
        <strain evidence="11 12">2117LE</strain>
    </source>
</reference>
<dbReference type="PROSITE" id="PS51257">
    <property type="entry name" value="PROKAR_LIPOPROTEIN"/>
    <property type="match status" value="1"/>
</dbReference>
<keyword evidence="3 8" id="KW-0472">Membrane</keyword>
<feature type="chain" id="PRO_5046088725" description="Peptidoglycan-associated lipoprotein" evidence="9">
    <location>
        <begin position="20"/>
        <end position="180"/>
    </location>
</feature>
<dbReference type="SUPFAM" id="SSF103088">
    <property type="entry name" value="OmpA-like"/>
    <property type="match status" value="1"/>
</dbReference>
<evidence type="ECO:0000256" key="8">
    <source>
        <dbReference type="HAMAP-Rule" id="MF_02204"/>
    </source>
</evidence>
<dbReference type="InterPro" id="IPR036737">
    <property type="entry name" value="OmpA-like_sf"/>
</dbReference>
<dbReference type="InterPro" id="IPR006665">
    <property type="entry name" value="OmpA-like"/>
</dbReference>
<accession>A0ABW8U478</accession>
<keyword evidence="5 8" id="KW-0998">Cell outer membrane</keyword>
<name>A0ABW8U478_9GAMM</name>
<keyword evidence="12" id="KW-1185">Reference proteome</keyword>
<protein>
    <recommendedName>
        <fullName evidence="8">Peptidoglycan-associated lipoprotein</fullName>
        <shortName evidence="8">PAL</shortName>
    </recommendedName>
</protein>
<comment type="caution">
    <text evidence="11">The sequence shown here is derived from an EMBL/GenBank/DDBJ whole genome shotgun (WGS) entry which is preliminary data.</text>
</comment>
<dbReference type="CDD" id="cd07185">
    <property type="entry name" value="OmpA_C-like"/>
    <property type="match status" value="1"/>
</dbReference>
<evidence type="ECO:0000256" key="6">
    <source>
        <dbReference type="ARBA" id="ARBA00023288"/>
    </source>
</evidence>
<dbReference type="PANTHER" id="PTHR30329">
    <property type="entry name" value="STATOR ELEMENT OF FLAGELLAR MOTOR COMPLEX"/>
    <property type="match status" value="1"/>
</dbReference>
<dbReference type="Gene3D" id="3.30.1330.60">
    <property type="entry name" value="OmpA-like domain"/>
    <property type="match status" value="1"/>
</dbReference>
<dbReference type="RefSeq" id="WP_407068606.1">
    <property type="nucleotide sequence ID" value="NZ_JBJJXE010000002.1"/>
</dbReference>
<dbReference type="PRINTS" id="PR01021">
    <property type="entry name" value="OMPADOMAIN"/>
</dbReference>
<dbReference type="InterPro" id="IPR039001">
    <property type="entry name" value="Pal"/>
</dbReference>
<dbReference type="PANTHER" id="PTHR30329:SF21">
    <property type="entry name" value="LIPOPROTEIN YIAD-RELATED"/>
    <property type="match status" value="1"/>
</dbReference>
<evidence type="ECO:0000256" key="7">
    <source>
        <dbReference type="ARBA" id="ARBA00023306"/>
    </source>
</evidence>
<keyword evidence="1 8" id="KW-0132">Cell division</keyword>